<feature type="modified residue" description="4-aspartylphosphate" evidence="1">
    <location>
        <position position="53"/>
    </location>
</feature>
<evidence type="ECO:0000259" key="3">
    <source>
        <dbReference type="PROSITE" id="PS50930"/>
    </source>
</evidence>
<dbReference type="PANTHER" id="PTHR37299">
    <property type="entry name" value="TRANSCRIPTIONAL REGULATOR-RELATED"/>
    <property type="match status" value="1"/>
</dbReference>
<evidence type="ECO:0000256" key="1">
    <source>
        <dbReference type="PROSITE-ProRule" id="PRU00169"/>
    </source>
</evidence>
<dbReference type="Pfam" id="PF04397">
    <property type="entry name" value="LytTR"/>
    <property type="match status" value="1"/>
</dbReference>
<gene>
    <name evidence="4" type="ORF">ACFFVB_03845</name>
</gene>
<dbReference type="Pfam" id="PF00072">
    <property type="entry name" value="Response_reg"/>
    <property type="match status" value="1"/>
</dbReference>
<feature type="domain" description="Response regulatory" evidence="2">
    <location>
        <begin position="2"/>
        <end position="113"/>
    </location>
</feature>
<protein>
    <submittedName>
        <fullName evidence="4">LytR/AlgR family response regulator transcription factor</fullName>
    </submittedName>
</protein>
<dbReference type="Gene3D" id="3.40.50.2300">
    <property type="match status" value="1"/>
</dbReference>
<sequence length="244" mass="27832">MKCIIIDDEPLAIDVVESYLKQMGGMEIVAKCTNPLEAITLLNKHSVDLVFLDIEMPNLSGIDLVKSIENLPQFIFTTAYPQYALDGFNLNATDYLVKPIPFHRFIKAVTRAKEKYELEHLQPASGMPAPIGSFQKQENDFIFVKSEYENIKIKTENIIYVQGLKDYIKIHIEGTNKAIITLLSFKDMMDKLPGNNHFMRVHKSFIVNVNSIKALQKTKIVLQNDMRIPIGETFKKDVLERLGV</sequence>
<dbReference type="SMART" id="SM00850">
    <property type="entry name" value="LytTR"/>
    <property type="match status" value="1"/>
</dbReference>
<dbReference type="InterPro" id="IPR001789">
    <property type="entry name" value="Sig_transdc_resp-reg_receiver"/>
</dbReference>
<comment type="caution">
    <text evidence="4">The sequence shown here is derived from an EMBL/GenBank/DDBJ whole genome shotgun (WGS) entry which is preliminary data.</text>
</comment>
<keyword evidence="5" id="KW-1185">Reference proteome</keyword>
<dbReference type="Gene3D" id="2.40.50.1020">
    <property type="entry name" value="LytTr DNA-binding domain"/>
    <property type="match status" value="1"/>
</dbReference>
<dbReference type="RefSeq" id="WP_382381341.1">
    <property type="nucleotide sequence ID" value="NZ_JBHMEZ010000003.1"/>
</dbReference>
<reference evidence="4 5" key="1">
    <citation type="submission" date="2024-09" db="EMBL/GenBank/DDBJ databases">
        <authorList>
            <person name="Sun Q."/>
            <person name="Mori K."/>
        </authorList>
    </citation>
    <scope>NUCLEOTIDE SEQUENCE [LARGE SCALE GENOMIC DNA]</scope>
    <source>
        <strain evidence="4 5">CECT 8286</strain>
    </source>
</reference>
<dbReference type="EMBL" id="JBHMEZ010000003">
    <property type="protein sequence ID" value="MFB9052201.1"/>
    <property type="molecule type" value="Genomic_DNA"/>
</dbReference>
<dbReference type="InterPro" id="IPR046947">
    <property type="entry name" value="LytR-like"/>
</dbReference>
<dbReference type="Proteomes" id="UP001589605">
    <property type="component" value="Unassembled WGS sequence"/>
</dbReference>
<evidence type="ECO:0000313" key="5">
    <source>
        <dbReference type="Proteomes" id="UP001589605"/>
    </source>
</evidence>
<evidence type="ECO:0000313" key="4">
    <source>
        <dbReference type="EMBL" id="MFB9052201.1"/>
    </source>
</evidence>
<proteinExistence type="predicted"/>
<name>A0ABV5EYD9_9FLAO</name>
<keyword evidence="1" id="KW-0597">Phosphoprotein</keyword>
<dbReference type="PROSITE" id="PS50930">
    <property type="entry name" value="HTH_LYTTR"/>
    <property type="match status" value="1"/>
</dbReference>
<evidence type="ECO:0000259" key="2">
    <source>
        <dbReference type="PROSITE" id="PS50110"/>
    </source>
</evidence>
<dbReference type="PANTHER" id="PTHR37299:SF1">
    <property type="entry name" value="STAGE 0 SPORULATION PROTEIN A HOMOLOG"/>
    <property type="match status" value="1"/>
</dbReference>
<dbReference type="InterPro" id="IPR011006">
    <property type="entry name" value="CheY-like_superfamily"/>
</dbReference>
<dbReference type="SMART" id="SM00448">
    <property type="entry name" value="REC"/>
    <property type="match status" value="1"/>
</dbReference>
<accession>A0ABV5EYD9</accession>
<feature type="domain" description="HTH LytTR-type" evidence="3">
    <location>
        <begin position="142"/>
        <end position="244"/>
    </location>
</feature>
<organism evidence="4 5">
    <name type="scientific">Formosa undariae</name>
    <dbReference type="NCBI Taxonomy" id="1325436"/>
    <lineage>
        <taxon>Bacteria</taxon>
        <taxon>Pseudomonadati</taxon>
        <taxon>Bacteroidota</taxon>
        <taxon>Flavobacteriia</taxon>
        <taxon>Flavobacteriales</taxon>
        <taxon>Flavobacteriaceae</taxon>
        <taxon>Formosa</taxon>
    </lineage>
</organism>
<dbReference type="InterPro" id="IPR007492">
    <property type="entry name" value="LytTR_DNA-bd_dom"/>
</dbReference>
<dbReference type="SUPFAM" id="SSF52172">
    <property type="entry name" value="CheY-like"/>
    <property type="match status" value="1"/>
</dbReference>
<dbReference type="PROSITE" id="PS50110">
    <property type="entry name" value="RESPONSE_REGULATORY"/>
    <property type="match status" value="1"/>
</dbReference>